<dbReference type="EMBL" id="UZAU01000783">
    <property type="status" value="NOT_ANNOTATED_CDS"/>
    <property type="molecule type" value="Genomic_DNA"/>
</dbReference>
<dbReference type="EnsemblPlants" id="novel_model_6615_5bd9a17a.5.5bd9b13c">
    <property type="protein sequence ID" value="cds.novel_model_6615_5bd9a17a.5.5bd9b13c"/>
    <property type="gene ID" value="novel_gene_3491_5bd9a17a"/>
</dbReference>
<reference evidence="2" key="1">
    <citation type="submission" date="2018-11" db="EMBL/GenBank/DDBJ databases">
        <authorList>
            <person name="Grassa J C."/>
        </authorList>
    </citation>
    <scope>NUCLEOTIDE SEQUENCE [LARGE SCALE GENOMIC DNA]</scope>
</reference>
<protein>
    <submittedName>
        <fullName evidence="1">Uncharacterized protein</fullName>
    </submittedName>
</protein>
<dbReference type="EnsemblPlants" id="novel_model_6613_5bd9a17a.7.5bd9b13c">
    <property type="protein sequence ID" value="cds.novel_model_6613_5bd9a17a.7.5bd9b13c"/>
    <property type="gene ID" value="novel_gene_3491_5bd9a17a"/>
</dbReference>
<dbReference type="Gramene" id="novel_model_6617_5bd9a17a.2.5bd9b13c">
    <property type="protein sequence ID" value="cds.novel_model_6617_5bd9a17a.2.5bd9b13c"/>
    <property type="gene ID" value="novel_gene_3491_5bd9a17a"/>
</dbReference>
<organism evidence="1 2">
    <name type="scientific">Cannabis sativa</name>
    <name type="common">Hemp</name>
    <name type="synonym">Marijuana</name>
    <dbReference type="NCBI Taxonomy" id="3483"/>
    <lineage>
        <taxon>Eukaryota</taxon>
        <taxon>Viridiplantae</taxon>
        <taxon>Streptophyta</taxon>
        <taxon>Embryophyta</taxon>
        <taxon>Tracheophyta</taxon>
        <taxon>Spermatophyta</taxon>
        <taxon>Magnoliopsida</taxon>
        <taxon>eudicotyledons</taxon>
        <taxon>Gunneridae</taxon>
        <taxon>Pentapetalae</taxon>
        <taxon>rosids</taxon>
        <taxon>fabids</taxon>
        <taxon>Rosales</taxon>
        <taxon>Cannabaceae</taxon>
        <taxon>Cannabis</taxon>
    </lineage>
</organism>
<evidence type="ECO:0000313" key="1">
    <source>
        <dbReference type="EnsemblPlants" id="cds.novel_model_6613_5bd9a17a.7.5bd9b13c"/>
    </source>
</evidence>
<dbReference type="EnsemblPlants" id="novel_model_6617_5bd9a17a.2.5bd9b13c">
    <property type="protein sequence ID" value="cds.novel_model_6617_5bd9a17a.2.5bd9b13c"/>
    <property type="gene ID" value="novel_gene_3491_5bd9a17a"/>
</dbReference>
<name>A0A803R985_CANSA</name>
<dbReference type="Gramene" id="novel_model_6613_5bd9a17a.7.5bd9b13c">
    <property type="protein sequence ID" value="cds.novel_model_6613_5bd9a17a.7.5bd9b13c"/>
    <property type="gene ID" value="novel_gene_3491_5bd9a17a"/>
</dbReference>
<accession>A0A803R989</accession>
<accession>A0A803R986</accession>
<keyword evidence="2" id="KW-1185">Reference proteome</keyword>
<dbReference type="AlphaFoldDB" id="A0A803R985"/>
<dbReference type="Gramene" id="novel_model_6614_5bd9a17a.6.5bd9b13c">
    <property type="protein sequence ID" value="cds.novel_model_6614_5bd9a17a.6.5bd9b13c"/>
    <property type="gene ID" value="novel_gene_3491_5bd9a17a"/>
</dbReference>
<evidence type="ECO:0000313" key="2">
    <source>
        <dbReference type="Proteomes" id="UP000596661"/>
    </source>
</evidence>
<proteinExistence type="predicted"/>
<accession>A0A803R985</accession>
<dbReference type="EnsemblPlants" id="novel_model_6614_5bd9a17a.6.5bd9b13c">
    <property type="protein sequence ID" value="cds.novel_model_6614_5bd9a17a.6.5bd9b13c"/>
    <property type="gene ID" value="novel_gene_3491_5bd9a17a"/>
</dbReference>
<dbReference type="Gramene" id="novel_model_6615_5bd9a17a.5.5bd9b13c">
    <property type="protein sequence ID" value="cds.novel_model_6615_5bd9a17a.5.5bd9b13c"/>
    <property type="gene ID" value="novel_gene_3491_5bd9a17a"/>
</dbReference>
<accession>A0A803R988</accession>
<sequence>MVVTPHDFRRVSPIIQTMKSVQMAFKHPQSPNVNASRNPIGGWQWMILNECPLQLAFKHLKSTNGTTQLMVVTPHDIRRVSPILRTMKSVQMAFKHPQSPNVNTPKYQRRVATRNDFK</sequence>
<dbReference type="EnsemblPlants" id="novel_model_6616_5bd9a17a.4.5bd9b13c">
    <property type="protein sequence ID" value="cds.novel_model_6616_5bd9a17a.4.5bd9b13c"/>
    <property type="gene ID" value="novel_gene_3491_5bd9a17a"/>
</dbReference>
<accession>A0A803R987</accession>
<dbReference type="Gramene" id="novel_model_6616_5bd9a17a.4.5bd9b13c">
    <property type="protein sequence ID" value="cds.novel_model_6616_5bd9a17a.4.5bd9b13c"/>
    <property type="gene ID" value="novel_gene_3491_5bd9a17a"/>
</dbReference>
<dbReference type="Proteomes" id="UP000596661">
    <property type="component" value="Unassembled WGS sequence"/>
</dbReference>
<reference evidence="1" key="2">
    <citation type="submission" date="2021-03" db="UniProtKB">
        <authorList>
            <consortium name="EnsemblPlants"/>
        </authorList>
    </citation>
    <scope>IDENTIFICATION</scope>
</reference>